<dbReference type="EMBL" id="JXRP01000013">
    <property type="protein sequence ID" value="KIL48144.1"/>
    <property type="molecule type" value="Genomic_DNA"/>
</dbReference>
<proteinExistence type="predicted"/>
<dbReference type="Proteomes" id="UP000031938">
    <property type="component" value="Unassembled WGS sequence"/>
</dbReference>
<organism evidence="1 2">
    <name type="scientific">Jeotgalibacillus soli</name>
    <dbReference type="NCBI Taxonomy" id="889306"/>
    <lineage>
        <taxon>Bacteria</taxon>
        <taxon>Bacillati</taxon>
        <taxon>Bacillota</taxon>
        <taxon>Bacilli</taxon>
        <taxon>Bacillales</taxon>
        <taxon>Caryophanaceae</taxon>
        <taxon>Jeotgalibacillus</taxon>
    </lineage>
</organism>
<sequence length="65" mass="7692">MSEKKWFDVEENETIDDCLNRMAASGFMPIRRIEEPMFQEITEGSSVKRVPIRQKIRFQGIKSEQ</sequence>
<gene>
    <name evidence="1" type="ORF">KP78_15910</name>
</gene>
<dbReference type="RefSeq" id="WP_041087733.1">
    <property type="nucleotide sequence ID" value="NZ_JXRP01000013.1"/>
</dbReference>
<evidence type="ECO:0000313" key="1">
    <source>
        <dbReference type="EMBL" id="KIL48144.1"/>
    </source>
</evidence>
<evidence type="ECO:0000313" key="2">
    <source>
        <dbReference type="Proteomes" id="UP000031938"/>
    </source>
</evidence>
<dbReference type="STRING" id="889306.KP78_15910"/>
<dbReference type="PATRIC" id="fig|889306.3.peg.1598"/>
<comment type="caution">
    <text evidence="1">The sequence shown here is derived from an EMBL/GenBank/DDBJ whole genome shotgun (WGS) entry which is preliminary data.</text>
</comment>
<evidence type="ECO:0008006" key="3">
    <source>
        <dbReference type="Google" id="ProtNLM"/>
    </source>
</evidence>
<dbReference type="AlphaFoldDB" id="A0A0C2S299"/>
<dbReference type="Pfam" id="PF14044">
    <property type="entry name" value="NETI"/>
    <property type="match status" value="1"/>
</dbReference>
<dbReference type="InterPro" id="IPR025930">
    <property type="entry name" value="NETI"/>
</dbReference>
<dbReference type="OrthoDB" id="2354098at2"/>
<keyword evidence="2" id="KW-1185">Reference proteome</keyword>
<reference evidence="1 2" key="1">
    <citation type="submission" date="2015-01" db="EMBL/GenBank/DDBJ databases">
        <title>Genome sequencing of Jeotgalibacillus soli.</title>
        <authorList>
            <person name="Goh K.M."/>
            <person name="Chan K.-G."/>
            <person name="Yaakop A.S."/>
            <person name="Ee R."/>
            <person name="Gan H.M."/>
            <person name="Chan C.S."/>
        </authorList>
    </citation>
    <scope>NUCLEOTIDE SEQUENCE [LARGE SCALE GENOMIC DNA]</scope>
    <source>
        <strain evidence="1 2">P9</strain>
    </source>
</reference>
<name>A0A0C2S299_9BACL</name>
<protein>
    <recommendedName>
        <fullName evidence="3">NETI motif-containing protein</fullName>
    </recommendedName>
</protein>
<accession>A0A0C2S299</accession>